<dbReference type="AlphaFoldDB" id="A0AAV7S7T1"/>
<feature type="region of interest" description="Disordered" evidence="1">
    <location>
        <begin position="35"/>
        <end position="90"/>
    </location>
</feature>
<accession>A0AAV7S7T1</accession>
<evidence type="ECO:0000256" key="1">
    <source>
        <dbReference type="SAM" id="MobiDB-lite"/>
    </source>
</evidence>
<organism evidence="2 3">
    <name type="scientific">Pleurodeles waltl</name>
    <name type="common">Iberian ribbed newt</name>
    <dbReference type="NCBI Taxonomy" id="8319"/>
    <lineage>
        <taxon>Eukaryota</taxon>
        <taxon>Metazoa</taxon>
        <taxon>Chordata</taxon>
        <taxon>Craniata</taxon>
        <taxon>Vertebrata</taxon>
        <taxon>Euteleostomi</taxon>
        <taxon>Amphibia</taxon>
        <taxon>Batrachia</taxon>
        <taxon>Caudata</taxon>
        <taxon>Salamandroidea</taxon>
        <taxon>Salamandridae</taxon>
        <taxon>Pleurodelinae</taxon>
        <taxon>Pleurodeles</taxon>
    </lineage>
</organism>
<dbReference type="EMBL" id="JANPWB010000009">
    <property type="protein sequence ID" value="KAJ1159305.1"/>
    <property type="molecule type" value="Genomic_DNA"/>
</dbReference>
<sequence length="90" mass="9275">MQLLRPTGAAVTCTDHSAPYAGPAAEAAAANVQVRSGGGRGSGAPDFLPPFAHGAKNHPTHPEPQVPMTSSGAKLQKHFQANQPILERKA</sequence>
<proteinExistence type="predicted"/>
<reference evidence="2" key="1">
    <citation type="journal article" date="2022" name="bioRxiv">
        <title>Sequencing and chromosome-scale assembly of the giantPleurodeles waltlgenome.</title>
        <authorList>
            <person name="Brown T."/>
            <person name="Elewa A."/>
            <person name="Iarovenko S."/>
            <person name="Subramanian E."/>
            <person name="Araus A.J."/>
            <person name="Petzold A."/>
            <person name="Susuki M."/>
            <person name="Suzuki K.-i.T."/>
            <person name="Hayashi T."/>
            <person name="Toyoda A."/>
            <person name="Oliveira C."/>
            <person name="Osipova E."/>
            <person name="Leigh N.D."/>
            <person name="Simon A."/>
            <person name="Yun M.H."/>
        </authorList>
    </citation>
    <scope>NUCLEOTIDE SEQUENCE</scope>
    <source>
        <strain evidence="2">20211129_DDA</strain>
        <tissue evidence="2">Liver</tissue>
    </source>
</reference>
<comment type="caution">
    <text evidence="2">The sequence shown here is derived from an EMBL/GenBank/DDBJ whole genome shotgun (WGS) entry which is preliminary data.</text>
</comment>
<evidence type="ECO:0000313" key="2">
    <source>
        <dbReference type="EMBL" id="KAJ1159305.1"/>
    </source>
</evidence>
<protein>
    <submittedName>
        <fullName evidence="2">Uncharacterized protein</fullName>
    </submittedName>
</protein>
<evidence type="ECO:0000313" key="3">
    <source>
        <dbReference type="Proteomes" id="UP001066276"/>
    </source>
</evidence>
<dbReference type="Proteomes" id="UP001066276">
    <property type="component" value="Chromosome 5"/>
</dbReference>
<gene>
    <name evidence="2" type="ORF">NDU88_011972</name>
</gene>
<name>A0AAV7S7T1_PLEWA</name>
<keyword evidence="3" id="KW-1185">Reference proteome</keyword>
<feature type="compositionally biased region" description="Polar residues" evidence="1">
    <location>
        <begin position="67"/>
        <end position="83"/>
    </location>
</feature>